<dbReference type="PANTHER" id="PTHR10434">
    <property type="entry name" value="1-ACYL-SN-GLYCEROL-3-PHOSPHATE ACYLTRANSFERASE"/>
    <property type="match status" value="1"/>
</dbReference>
<gene>
    <name evidence="6" type="ORF">ACFPTO_19885</name>
</gene>
<evidence type="ECO:0000256" key="1">
    <source>
        <dbReference type="ARBA" id="ARBA00005189"/>
    </source>
</evidence>
<protein>
    <submittedName>
        <fullName evidence="6">Lysophospholipid acyltransferase family protein</fullName>
    </submittedName>
</protein>
<sequence>MRFLRSLLLFIYLIVFTAPYATACMLVFPFMNAERRYWMAVGWCRTTLFVARWLNGIRYRVEGMENLPDGRAVVLAKHQSAWETIALPALMPRPLCYVFKRELLYVPFFGWTLGLLKMVHINRKEGKAAFESVTRQGKLRMDEGAWVIMFPEGTRTQVGKQGKYKSGGARLAIETGAQVIPVAHNAGHVWPRNSFTKYPGIVTVSIGKPIDTAGLSPDEVNTRVEKWIEAEMRRIDPDAYRVTKNASANPAQI</sequence>
<dbReference type="GO" id="GO:0016746">
    <property type="term" value="F:acyltransferase activity"/>
    <property type="evidence" value="ECO:0007669"/>
    <property type="project" value="UniProtKB-KW"/>
</dbReference>
<dbReference type="RefSeq" id="WP_377713989.1">
    <property type="nucleotide sequence ID" value="NZ_JBHSMP010000028.1"/>
</dbReference>
<keyword evidence="2" id="KW-0808">Transferase</keyword>
<feature type="domain" description="Phospholipid/glycerol acyltransferase" evidence="5">
    <location>
        <begin position="72"/>
        <end position="187"/>
    </location>
</feature>
<keyword evidence="7" id="KW-1185">Reference proteome</keyword>
<dbReference type="SUPFAM" id="SSF69593">
    <property type="entry name" value="Glycerol-3-phosphate (1)-acyltransferase"/>
    <property type="match status" value="1"/>
</dbReference>
<dbReference type="EMBL" id="JBHSMP010000028">
    <property type="protein sequence ID" value="MFC5431042.1"/>
    <property type="molecule type" value="Genomic_DNA"/>
</dbReference>
<evidence type="ECO:0000256" key="3">
    <source>
        <dbReference type="ARBA" id="ARBA00023315"/>
    </source>
</evidence>
<keyword evidence="3 6" id="KW-0012">Acyltransferase</keyword>
<evidence type="ECO:0000256" key="4">
    <source>
        <dbReference type="SAM" id="Phobius"/>
    </source>
</evidence>
<dbReference type="Pfam" id="PF01553">
    <property type="entry name" value="Acyltransferase"/>
    <property type="match status" value="1"/>
</dbReference>
<keyword evidence="4" id="KW-0812">Transmembrane</keyword>
<dbReference type="SMART" id="SM00563">
    <property type="entry name" value="PlsC"/>
    <property type="match status" value="1"/>
</dbReference>
<keyword evidence="4" id="KW-1133">Transmembrane helix</keyword>
<evidence type="ECO:0000313" key="7">
    <source>
        <dbReference type="Proteomes" id="UP001596103"/>
    </source>
</evidence>
<proteinExistence type="predicted"/>
<feature type="transmembrane region" description="Helical" evidence="4">
    <location>
        <begin position="7"/>
        <end position="31"/>
    </location>
</feature>
<evidence type="ECO:0000256" key="2">
    <source>
        <dbReference type="ARBA" id="ARBA00022679"/>
    </source>
</evidence>
<dbReference type="Proteomes" id="UP001596103">
    <property type="component" value="Unassembled WGS sequence"/>
</dbReference>
<dbReference type="CDD" id="cd07989">
    <property type="entry name" value="LPLAT_AGPAT-like"/>
    <property type="match status" value="1"/>
</dbReference>
<reference evidence="7" key="1">
    <citation type="journal article" date="2019" name="Int. J. Syst. Evol. Microbiol.">
        <title>The Global Catalogue of Microorganisms (GCM) 10K type strain sequencing project: providing services to taxonomists for standard genome sequencing and annotation.</title>
        <authorList>
            <consortium name="The Broad Institute Genomics Platform"/>
            <consortium name="The Broad Institute Genome Sequencing Center for Infectious Disease"/>
            <person name="Wu L."/>
            <person name="Ma J."/>
        </authorList>
    </citation>
    <scope>NUCLEOTIDE SEQUENCE [LARGE SCALE GENOMIC DNA]</scope>
    <source>
        <strain evidence="7">CCUG 56042</strain>
    </source>
</reference>
<dbReference type="PANTHER" id="PTHR10434:SF40">
    <property type="entry name" value="1-ACYL-SN-GLYCEROL-3-PHOSPHATE ACYLTRANSFERASE"/>
    <property type="match status" value="1"/>
</dbReference>
<dbReference type="InterPro" id="IPR002123">
    <property type="entry name" value="Plipid/glycerol_acylTrfase"/>
</dbReference>
<evidence type="ECO:0000259" key="5">
    <source>
        <dbReference type="SMART" id="SM00563"/>
    </source>
</evidence>
<name>A0ABW0JD16_9BURK</name>
<comment type="caution">
    <text evidence="6">The sequence shown here is derived from an EMBL/GenBank/DDBJ whole genome shotgun (WGS) entry which is preliminary data.</text>
</comment>
<accession>A0ABW0JD16</accession>
<organism evidence="6 7">
    <name type="scientific">Paraburkholderia denitrificans</name>
    <dbReference type="NCBI Taxonomy" id="694025"/>
    <lineage>
        <taxon>Bacteria</taxon>
        <taxon>Pseudomonadati</taxon>
        <taxon>Pseudomonadota</taxon>
        <taxon>Betaproteobacteria</taxon>
        <taxon>Burkholderiales</taxon>
        <taxon>Burkholderiaceae</taxon>
        <taxon>Paraburkholderia</taxon>
    </lineage>
</organism>
<keyword evidence="4" id="KW-0472">Membrane</keyword>
<evidence type="ECO:0000313" key="6">
    <source>
        <dbReference type="EMBL" id="MFC5431042.1"/>
    </source>
</evidence>
<comment type="pathway">
    <text evidence="1">Lipid metabolism.</text>
</comment>